<dbReference type="InterPro" id="IPR018151">
    <property type="entry name" value="TF_GreA/GreB_CS"/>
</dbReference>
<accession>A0ABT6FRQ2</accession>
<dbReference type="Pfam" id="PF01272">
    <property type="entry name" value="GreA_GreB"/>
    <property type="match status" value="1"/>
</dbReference>
<dbReference type="SUPFAM" id="SSF54534">
    <property type="entry name" value="FKBP-like"/>
    <property type="match status" value="1"/>
</dbReference>
<dbReference type="RefSeq" id="WP_277900137.1">
    <property type="nucleotide sequence ID" value="NZ_JAPMUA010000003.1"/>
</dbReference>
<evidence type="ECO:0000313" key="3">
    <source>
        <dbReference type="Proteomes" id="UP001153642"/>
    </source>
</evidence>
<dbReference type="PANTHER" id="PTHR30437">
    <property type="entry name" value="TRANSCRIPTION ELONGATION FACTOR GREA"/>
    <property type="match status" value="1"/>
</dbReference>
<evidence type="ECO:0000259" key="1">
    <source>
        <dbReference type="Pfam" id="PF01272"/>
    </source>
</evidence>
<gene>
    <name evidence="2" type="ORF">OSR52_08695</name>
</gene>
<reference evidence="2" key="1">
    <citation type="submission" date="2022-11" db="EMBL/GenBank/DDBJ databases">
        <title>High-quality draft genome sequence of Galbibacter sp. strain CMA-7.</title>
        <authorList>
            <person name="Wei L."/>
            <person name="Dong C."/>
            <person name="Shao Z."/>
        </authorList>
    </citation>
    <scope>NUCLEOTIDE SEQUENCE</scope>
    <source>
        <strain evidence="2">CMA-7</strain>
    </source>
</reference>
<dbReference type="EMBL" id="JAPMUA010000003">
    <property type="protein sequence ID" value="MDG3585948.1"/>
    <property type="molecule type" value="Genomic_DNA"/>
</dbReference>
<dbReference type="PROSITE" id="PS00830">
    <property type="entry name" value="GREAB_2"/>
    <property type="match status" value="1"/>
</dbReference>
<keyword evidence="2" id="KW-0251">Elongation factor</keyword>
<name>A0ABT6FRQ2_9FLAO</name>
<keyword evidence="2" id="KW-0648">Protein biosynthesis</keyword>
<organism evidence="2 3">
    <name type="scientific">Galbibacter pacificus</name>
    <dbReference type="NCBI Taxonomy" id="2996052"/>
    <lineage>
        <taxon>Bacteria</taxon>
        <taxon>Pseudomonadati</taxon>
        <taxon>Bacteroidota</taxon>
        <taxon>Flavobacteriia</taxon>
        <taxon>Flavobacteriales</taxon>
        <taxon>Flavobacteriaceae</taxon>
        <taxon>Galbibacter</taxon>
    </lineage>
</organism>
<dbReference type="Proteomes" id="UP001153642">
    <property type="component" value="Unassembled WGS sequence"/>
</dbReference>
<sequence length="138" mass="16055">MKKAILIVERIELAFLKKLAFESNYYNDVLLKESVRHLMEEFKDAVVVEEDSIPEDVIRLYSKVSVRLNNGWEKQFKIVLPKEGNLKEDLISVLSPMGIALYGHRKGDVFSWKFPLGKQQITILHVENIVRNQKTLEL</sequence>
<comment type="caution">
    <text evidence="2">The sequence shown here is derived from an EMBL/GenBank/DDBJ whole genome shotgun (WGS) entry which is preliminary data.</text>
</comment>
<protein>
    <submittedName>
        <fullName evidence="2">GreA/GreB family elongation factor</fullName>
    </submittedName>
</protein>
<feature type="domain" description="Transcription elongation factor GreA/GreB C-terminal" evidence="1">
    <location>
        <begin position="54"/>
        <end position="127"/>
    </location>
</feature>
<dbReference type="InterPro" id="IPR023459">
    <property type="entry name" value="Tscrpt_elong_fac_GreA/B_fam"/>
</dbReference>
<keyword evidence="3" id="KW-1185">Reference proteome</keyword>
<dbReference type="InterPro" id="IPR036953">
    <property type="entry name" value="GreA/GreB_C_sf"/>
</dbReference>
<dbReference type="Gene3D" id="3.10.50.30">
    <property type="entry name" value="Transcription elongation factor, GreA/GreB, C-terminal domain"/>
    <property type="match status" value="1"/>
</dbReference>
<dbReference type="GO" id="GO:0003746">
    <property type="term" value="F:translation elongation factor activity"/>
    <property type="evidence" value="ECO:0007669"/>
    <property type="project" value="UniProtKB-KW"/>
</dbReference>
<dbReference type="InterPro" id="IPR001437">
    <property type="entry name" value="Tscrpt_elong_fac_GreA/B_C"/>
</dbReference>
<evidence type="ECO:0000313" key="2">
    <source>
        <dbReference type="EMBL" id="MDG3585948.1"/>
    </source>
</evidence>
<proteinExistence type="predicted"/>
<dbReference type="PANTHER" id="PTHR30437:SF5">
    <property type="entry name" value="REGULATOR OF NUCLEOSIDE DIPHOSPHATE KINASE"/>
    <property type="match status" value="1"/>
</dbReference>